<reference evidence="4" key="1">
    <citation type="journal article" date="2019" name="Int. J. Syst. Evol. Microbiol.">
        <title>The Global Catalogue of Microorganisms (GCM) 10K type strain sequencing project: providing services to taxonomists for standard genome sequencing and annotation.</title>
        <authorList>
            <consortium name="The Broad Institute Genomics Platform"/>
            <consortium name="The Broad Institute Genome Sequencing Center for Infectious Disease"/>
            <person name="Wu L."/>
            <person name="Ma J."/>
        </authorList>
    </citation>
    <scope>NUCLEOTIDE SEQUENCE [LARGE SCALE GENOMIC DNA]</scope>
    <source>
        <strain evidence="4">JCM 15608</strain>
    </source>
</reference>
<evidence type="ECO:0000313" key="3">
    <source>
        <dbReference type="EMBL" id="GAA0810593.1"/>
    </source>
</evidence>
<dbReference type="RefSeq" id="WP_343813826.1">
    <property type="nucleotide sequence ID" value="NZ_BAAAFA010000001.1"/>
</dbReference>
<organism evidence="3 4">
    <name type="scientific">Colwellia asteriadis</name>
    <dbReference type="NCBI Taxonomy" id="517723"/>
    <lineage>
        <taxon>Bacteria</taxon>
        <taxon>Pseudomonadati</taxon>
        <taxon>Pseudomonadota</taxon>
        <taxon>Gammaproteobacteria</taxon>
        <taxon>Alteromonadales</taxon>
        <taxon>Colwelliaceae</taxon>
        <taxon>Colwellia</taxon>
    </lineage>
</organism>
<feature type="transmembrane region" description="Helical" evidence="2">
    <location>
        <begin position="20"/>
        <end position="40"/>
    </location>
</feature>
<evidence type="ECO:0008006" key="5">
    <source>
        <dbReference type="Google" id="ProtNLM"/>
    </source>
</evidence>
<evidence type="ECO:0000313" key="4">
    <source>
        <dbReference type="Proteomes" id="UP001500021"/>
    </source>
</evidence>
<feature type="region of interest" description="Disordered" evidence="1">
    <location>
        <begin position="62"/>
        <end position="84"/>
    </location>
</feature>
<keyword evidence="2" id="KW-1133">Transmembrane helix</keyword>
<sequence length="228" mass="25645">METNNAANKSEKLSRLLLKVLPWLFSVLLVAALVMMMVYMQSNDFEQEETVTVRQVEVALPLPPPPPPVEMEQTKTEASTPSIDLTSMGAGPTIDYAKKPKIATLKVAKVALPKFDVSSLDLTKTISVDFGLVEVKSLDELPKIISSRYIQPPWSIIKRGITRIPTVVEIVIDQKGIAHIKKIVDPVYPEMVETIRTWIEHVRFSIPKKNGKPVQALYLYTINFNYSR</sequence>
<evidence type="ECO:0000256" key="2">
    <source>
        <dbReference type="SAM" id="Phobius"/>
    </source>
</evidence>
<evidence type="ECO:0000256" key="1">
    <source>
        <dbReference type="SAM" id="MobiDB-lite"/>
    </source>
</evidence>
<comment type="caution">
    <text evidence="3">The sequence shown here is derived from an EMBL/GenBank/DDBJ whole genome shotgun (WGS) entry which is preliminary data.</text>
</comment>
<keyword evidence="2" id="KW-0472">Membrane</keyword>
<gene>
    <name evidence="3" type="ORF">GCM10009111_01770</name>
</gene>
<name>A0ABP3WD11_9GAMM</name>
<proteinExistence type="predicted"/>
<dbReference type="Proteomes" id="UP001500021">
    <property type="component" value="Unassembled WGS sequence"/>
</dbReference>
<keyword evidence="2" id="KW-0812">Transmembrane</keyword>
<dbReference type="EMBL" id="BAAAFA010000001">
    <property type="protein sequence ID" value="GAA0810593.1"/>
    <property type="molecule type" value="Genomic_DNA"/>
</dbReference>
<protein>
    <recommendedName>
        <fullName evidence="5">TonB C-terminal domain-containing protein</fullName>
    </recommendedName>
</protein>
<keyword evidence="4" id="KW-1185">Reference proteome</keyword>
<accession>A0ABP3WD11</accession>